<reference evidence="2 3" key="1">
    <citation type="submission" date="2019-10" db="EMBL/GenBank/DDBJ databases">
        <title>Muricauda olearia CL-SS4 JCM15563 genome.</title>
        <authorList>
            <person name="Liu L."/>
        </authorList>
    </citation>
    <scope>NUCLEOTIDE SEQUENCE [LARGE SCALE GENOMIC DNA]</scope>
    <source>
        <strain evidence="2 3">CL-SS4</strain>
    </source>
</reference>
<dbReference type="Gene3D" id="2.70.98.70">
    <property type="match status" value="1"/>
</dbReference>
<comment type="caution">
    <text evidence="2">The sequence shown here is derived from an EMBL/GenBank/DDBJ whole genome shotgun (WGS) entry which is preliminary data.</text>
</comment>
<dbReference type="Pfam" id="PF07940">
    <property type="entry name" value="Hepar_II_III_C"/>
    <property type="match status" value="1"/>
</dbReference>
<dbReference type="GO" id="GO:0016829">
    <property type="term" value="F:lyase activity"/>
    <property type="evidence" value="ECO:0007669"/>
    <property type="project" value="InterPro"/>
</dbReference>
<evidence type="ECO:0000313" key="3">
    <source>
        <dbReference type="Proteomes" id="UP000429785"/>
    </source>
</evidence>
<evidence type="ECO:0000313" key="2">
    <source>
        <dbReference type="EMBL" id="KAB7522382.1"/>
    </source>
</evidence>
<dbReference type="Proteomes" id="UP000429785">
    <property type="component" value="Unassembled WGS sequence"/>
</dbReference>
<dbReference type="EMBL" id="WELG01000106">
    <property type="protein sequence ID" value="KAB7522382.1"/>
    <property type="molecule type" value="Genomic_DNA"/>
</dbReference>
<evidence type="ECO:0000259" key="1">
    <source>
        <dbReference type="Pfam" id="PF07940"/>
    </source>
</evidence>
<name>A0A6I1DXI2_9FLAO</name>
<feature type="domain" description="Heparinase II/III-like C-terminal" evidence="1">
    <location>
        <begin position="62"/>
        <end position="119"/>
    </location>
</feature>
<organism evidence="2 3">
    <name type="scientific">Flagellimonas olearia</name>
    <dbReference type="NCBI Taxonomy" id="552546"/>
    <lineage>
        <taxon>Bacteria</taxon>
        <taxon>Pseudomonadati</taxon>
        <taxon>Bacteroidota</taxon>
        <taxon>Flavobacteriia</taxon>
        <taxon>Flavobacteriales</taxon>
        <taxon>Flavobacteriaceae</taxon>
        <taxon>Flagellimonas</taxon>
    </lineage>
</organism>
<proteinExistence type="predicted"/>
<dbReference type="AlphaFoldDB" id="A0A6I1DXI2"/>
<protein>
    <submittedName>
        <fullName evidence="2">Heparinase</fullName>
    </submittedName>
</protein>
<sequence>WVKCFVSGIDWLEAMSHPDGDVSFFNDAAFGISPNSNDLKSYSLLLGDEGDKNSSIKSLRGTLLEQSGYAVVEWPACHKLLVDLAHVGPDYQPGHAHADTLSCELSLFGCRVLVNSGTS</sequence>
<dbReference type="InterPro" id="IPR012480">
    <property type="entry name" value="Hepar_II_III_C"/>
</dbReference>
<feature type="non-terminal residue" evidence="2">
    <location>
        <position position="1"/>
    </location>
</feature>
<accession>A0A6I1DXI2</accession>
<dbReference type="RefSeq" id="WP_211372200.1">
    <property type="nucleotide sequence ID" value="NZ_WELG01000106.1"/>
</dbReference>
<gene>
    <name evidence="2" type="ORF">F8C76_18085</name>
</gene>
<feature type="non-terminal residue" evidence="2">
    <location>
        <position position="119"/>
    </location>
</feature>